<dbReference type="SUPFAM" id="SSF46955">
    <property type="entry name" value="Putative DNA-binding domain"/>
    <property type="match status" value="1"/>
</dbReference>
<name>A0ABV9RFK2_9PSEU</name>
<dbReference type="RefSeq" id="WP_274189729.1">
    <property type="nucleotide sequence ID" value="NZ_BAABHN010000013.1"/>
</dbReference>
<evidence type="ECO:0000313" key="2">
    <source>
        <dbReference type="Proteomes" id="UP001595909"/>
    </source>
</evidence>
<proteinExistence type="predicted"/>
<dbReference type="Proteomes" id="UP001595909">
    <property type="component" value="Unassembled WGS sequence"/>
</dbReference>
<keyword evidence="1" id="KW-0238">DNA-binding</keyword>
<evidence type="ECO:0000313" key="1">
    <source>
        <dbReference type="EMBL" id="MFC4832147.1"/>
    </source>
</evidence>
<dbReference type="EMBL" id="JBHSIM010000013">
    <property type="protein sequence ID" value="MFC4832147.1"/>
    <property type="molecule type" value="Genomic_DNA"/>
</dbReference>
<keyword evidence="2" id="KW-1185">Reference proteome</keyword>
<protein>
    <submittedName>
        <fullName evidence="1">MerR family DNA-binding transcriptional regulator</fullName>
    </submittedName>
</protein>
<accession>A0ABV9RFK2</accession>
<reference evidence="2" key="1">
    <citation type="journal article" date="2019" name="Int. J. Syst. Evol. Microbiol.">
        <title>The Global Catalogue of Microorganisms (GCM) 10K type strain sequencing project: providing services to taxonomists for standard genome sequencing and annotation.</title>
        <authorList>
            <consortium name="The Broad Institute Genomics Platform"/>
            <consortium name="The Broad Institute Genome Sequencing Center for Infectious Disease"/>
            <person name="Wu L."/>
            <person name="Ma J."/>
        </authorList>
    </citation>
    <scope>NUCLEOTIDE SEQUENCE [LARGE SCALE GENOMIC DNA]</scope>
    <source>
        <strain evidence="2">CCUG 50347</strain>
    </source>
</reference>
<sequence>MAPNYLTTAQAAREVGMSSRTLARYAANGVLVPATVLPSGHRRWDLGELRRQLDELQRRGEDGDS</sequence>
<dbReference type="GO" id="GO:0003677">
    <property type="term" value="F:DNA binding"/>
    <property type="evidence" value="ECO:0007669"/>
    <property type="project" value="UniProtKB-KW"/>
</dbReference>
<comment type="caution">
    <text evidence="1">The sequence shown here is derived from an EMBL/GenBank/DDBJ whole genome shotgun (WGS) entry which is preliminary data.</text>
</comment>
<organism evidence="1 2">
    <name type="scientific">Actinomycetospora chibensis</name>
    <dbReference type="NCBI Taxonomy" id="663606"/>
    <lineage>
        <taxon>Bacteria</taxon>
        <taxon>Bacillati</taxon>
        <taxon>Actinomycetota</taxon>
        <taxon>Actinomycetes</taxon>
        <taxon>Pseudonocardiales</taxon>
        <taxon>Pseudonocardiaceae</taxon>
        <taxon>Actinomycetospora</taxon>
    </lineage>
</organism>
<dbReference type="Gene3D" id="1.10.1660.10">
    <property type="match status" value="1"/>
</dbReference>
<dbReference type="InterPro" id="IPR009061">
    <property type="entry name" value="DNA-bd_dom_put_sf"/>
</dbReference>
<gene>
    <name evidence="1" type="ORF">ACFPEL_06975</name>
</gene>